<dbReference type="SMART" id="SM00387">
    <property type="entry name" value="HATPase_c"/>
    <property type="match status" value="1"/>
</dbReference>
<evidence type="ECO:0000256" key="1">
    <source>
        <dbReference type="ARBA" id="ARBA00000085"/>
    </source>
</evidence>
<dbReference type="SUPFAM" id="SSF55874">
    <property type="entry name" value="ATPase domain of HSP90 chaperone/DNA topoisomerase II/histidine kinase"/>
    <property type="match status" value="1"/>
</dbReference>
<keyword evidence="8" id="KW-0902">Two-component regulatory system</keyword>
<keyword evidence="9" id="KW-0472">Membrane</keyword>
<dbReference type="InterPro" id="IPR050351">
    <property type="entry name" value="BphY/WalK/GraS-like"/>
</dbReference>
<dbReference type="SMART" id="SM00388">
    <property type="entry name" value="HisKA"/>
    <property type="match status" value="1"/>
</dbReference>
<dbReference type="Pfam" id="PF02518">
    <property type="entry name" value="HATPase_c"/>
    <property type="match status" value="1"/>
</dbReference>
<dbReference type="AlphaFoldDB" id="A0A077F7S7"/>
<protein>
    <recommendedName>
        <fullName evidence="2">histidine kinase</fullName>
        <ecNumber evidence="2">2.7.13.3</ecNumber>
    </recommendedName>
</protein>
<keyword evidence="7" id="KW-0067">ATP-binding</keyword>
<dbReference type="PROSITE" id="PS50109">
    <property type="entry name" value="HIS_KIN"/>
    <property type="match status" value="1"/>
</dbReference>
<reference evidence="11 12" key="1">
    <citation type="submission" date="2014-07" db="EMBL/GenBank/DDBJ databases">
        <authorList>
            <person name="Lee K."/>
            <person name="Lim J.Y."/>
            <person name="Hwang I."/>
        </authorList>
    </citation>
    <scope>NUCLEOTIDE SEQUENCE [LARGE SCALE GENOMIC DNA]</scope>
    <source>
        <strain evidence="11 12">KL28</strain>
    </source>
</reference>
<evidence type="ECO:0000313" key="11">
    <source>
        <dbReference type="EMBL" id="AIL61503.1"/>
    </source>
</evidence>
<evidence type="ECO:0000256" key="5">
    <source>
        <dbReference type="ARBA" id="ARBA00022741"/>
    </source>
</evidence>
<evidence type="ECO:0000256" key="6">
    <source>
        <dbReference type="ARBA" id="ARBA00022777"/>
    </source>
</evidence>
<dbReference type="GO" id="GO:0030295">
    <property type="term" value="F:protein kinase activator activity"/>
    <property type="evidence" value="ECO:0007669"/>
    <property type="project" value="TreeGrafter"/>
</dbReference>
<dbReference type="GO" id="GO:0005524">
    <property type="term" value="F:ATP binding"/>
    <property type="evidence" value="ECO:0007669"/>
    <property type="project" value="UniProtKB-KW"/>
</dbReference>
<dbReference type="eggNOG" id="COG4191">
    <property type="taxonomic scope" value="Bacteria"/>
</dbReference>
<keyword evidence="3" id="KW-0597">Phosphoprotein</keyword>
<evidence type="ECO:0000256" key="8">
    <source>
        <dbReference type="ARBA" id="ARBA00023012"/>
    </source>
</evidence>
<dbReference type="InterPro" id="IPR004358">
    <property type="entry name" value="Sig_transdc_His_kin-like_C"/>
</dbReference>
<proteinExistence type="predicted"/>
<sequence length="494" mass="54010">MQIIRDSFKSCVPWTLNLWPIKSITSRLTELKTARRYSLLTGLSTIFVASFLGLVATIFIVSESTQRNTVLTARFIQALGAVEVSSMGLAGYQTSDVLDSREDSGLSAEVQVNRQKSRHVFFESLNSIANQSDALLINVYAPDNVIVWSSNQKLIGQRFPNDEELDGAALTKDGVVTSYHEVKQSREEQQFVRKPSNIFVEHYIPLVNSAGKVPSVVEFYTEPPSWLVNTRSGYLLVWLACSIGAALIYLGLLSFIDKRGGVLPSRIQQNIDSEMAALLNEVSTVVAHNLRNPLAVVRSSAELALEVGSQAACKNIGDIISQVDRMSKWIKELHVASTSLKGEIGKVDPVEAVLETLRNFELPLCNANVHVEFSATSTPPVTGHHPLLVQMLDSLVSNAIDAMPDGGSLYIEINQSSFRRLNIVLRDTGKGMTTAQQKALFRPRCSVKHGGLGIGLMLVKLIMKRFGGHASLTSSKSKGTTVNLCFRMASTSSG</sequence>
<dbReference type="Gene3D" id="3.30.565.10">
    <property type="entry name" value="Histidine kinase-like ATPase, C-terminal domain"/>
    <property type="match status" value="1"/>
</dbReference>
<dbReference type="InterPro" id="IPR036097">
    <property type="entry name" value="HisK_dim/P_sf"/>
</dbReference>
<dbReference type="PRINTS" id="PR00344">
    <property type="entry name" value="BCTRLSENSOR"/>
</dbReference>
<dbReference type="InterPro" id="IPR005467">
    <property type="entry name" value="His_kinase_dom"/>
</dbReference>
<organism evidence="11 12">
    <name type="scientific">Pseudomonas alkylphenolica</name>
    <dbReference type="NCBI Taxonomy" id="237609"/>
    <lineage>
        <taxon>Bacteria</taxon>
        <taxon>Pseudomonadati</taxon>
        <taxon>Pseudomonadota</taxon>
        <taxon>Gammaproteobacteria</taxon>
        <taxon>Pseudomonadales</taxon>
        <taxon>Pseudomonadaceae</taxon>
        <taxon>Pseudomonas</taxon>
    </lineage>
</organism>
<dbReference type="InterPro" id="IPR036890">
    <property type="entry name" value="HATPase_C_sf"/>
</dbReference>
<gene>
    <name evidence="11" type="ORF">PSAKL28_22900</name>
</gene>
<evidence type="ECO:0000256" key="7">
    <source>
        <dbReference type="ARBA" id="ARBA00022840"/>
    </source>
</evidence>
<dbReference type="PANTHER" id="PTHR42878">
    <property type="entry name" value="TWO-COMPONENT HISTIDINE KINASE"/>
    <property type="match status" value="1"/>
</dbReference>
<evidence type="ECO:0000256" key="2">
    <source>
        <dbReference type="ARBA" id="ARBA00012438"/>
    </source>
</evidence>
<dbReference type="Gene3D" id="1.10.287.130">
    <property type="match status" value="1"/>
</dbReference>
<dbReference type="EMBL" id="CP009048">
    <property type="protein sequence ID" value="AIL61503.1"/>
    <property type="molecule type" value="Genomic_DNA"/>
</dbReference>
<dbReference type="Pfam" id="PF00512">
    <property type="entry name" value="HisKA"/>
    <property type="match status" value="1"/>
</dbReference>
<keyword evidence="9" id="KW-0812">Transmembrane</keyword>
<dbReference type="InterPro" id="IPR003661">
    <property type="entry name" value="HisK_dim/P_dom"/>
</dbReference>
<keyword evidence="9" id="KW-1133">Transmembrane helix</keyword>
<name>A0A077F7S7_9PSED</name>
<accession>A0A077F7S7</accession>
<keyword evidence="4" id="KW-0808">Transferase</keyword>
<evidence type="ECO:0000256" key="3">
    <source>
        <dbReference type="ARBA" id="ARBA00022553"/>
    </source>
</evidence>
<dbReference type="Proteomes" id="UP000028931">
    <property type="component" value="Chromosome"/>
</dbReference>
<dbReference type="PANTHER" id="PTHR42878:SF7">
    <property type="entry name" value="SENSOR HISTIDINE KINASE GLRK"/>
    <property type="match status" value="1"/>
</dbReference>
<comment type="catalytic activity">
    <reaction evidence="1">
        <text>ATP + protein L-histidine = ADP + protein N-phospho-L-histidine.</text>
        <dbReference type="EC" id="2.7.13.3"/>
    </reaction>
</comment>
<dbReference type="EC" id="2.7.13.3" evidence="2"/>
<dbReference type="SUPFAM" id="SSF47384">
    <property type="entry name" value="Homodimeric domain of signal transducing histidine kinase"/>
    <property type="match status" value="1"/>
</dbReference>
<dbReference type="CDD" id="cd00082">
    <property type="entry name" value="HisKA"/>
    <property type="match status" value="1"/>
</dbReference>
<dbReference type="GO" id="GO:0007234">
    <property type="term" value="P:osmosensory signaling via phosphorelay pathway"/>
    <property type="evidence" value="ECO:0007669"/>
    <property type="project" value="TreeGrafter"/>
</dbReference>
<evidence type="ECO:0000256" key="4">
    <source>
        <dbReference type="ARBA" id="ARBA00022679"/>
    </source>
</evidence>
<dbReference type="HOGENOM" id="CLU_563671_0_0_6"/>
<feature type="transmembrane region" description="Helical" evidence="9">
    <location>
        <begin position="37"/>
        <end position="61"/>
    </location>
</feature>
<keyword evidence="6 11" id="KW-0418">Kinase</keyword>
<dbReference type="InterPro" id="IPR003594">
    <property type="entry name" value="HATPase_dom"/>
</dbReference>
<feature type="transmembrane region" description="Helical" evidence="9">
    <location>
        <begin position="235"/>
        <end position="256"/>
    </location>
</feature>
<evidence type="ECO:0000313" key="12">
    <source>
        <dbReference type="Proteomes" id="UP000028931"/>
    </source>
</evidence>
<dbReference type="GO" id="GO:0000155">
    <property type="term" value="F:phosphorelay sensor kinase activity"/>
    <property type="evidence" value="ECO:0007669"/>
    <property type="project" value="InterPro"/>
</dbReference>
<evidence type="ECO:0000259" key="10">
    <source>
        <dbReference type="PROSITE" id="PS50109"/>
    </source>
</evidence>
<dbReference type="KEGG" id="palk:PSAKL28_22900"/>
<keyword evidence="5" id="KW-0547">Nucleotide-binding</keyword>
<dbReference type="GO" id="GO:0000156">
    <property type="term" value="F:phosphorelay response regulator activity"/>
    <property type="evidence" value="ECO:0007669"/>
    <property type="project" value="TreeGrafter"/>
</dbReference>
<evidence type="ECO:0000256" key="9">
    <source>
        <dbReference type="SAM" id="Phobius"/>
    </source>
</evidence>
<dbReference type="OrthoDB" id="9770715at2"/>
<feature type="domain" description="Histidine kinase" evidence="10">
    <location>
        <begin position="285"/>
        <end position="490"/>
    </location>
</feature>